<dbReference type="InterPro" id="IPR051312">
    <property type="entry name" value="Diverse_Substr_Oxidored"/>
</dbReference>
<keyword evidence="4" id="KW-1185">Reference proteome</keyword>
<dbReference type="Gene3D" id="3.30.465.10">
    <property type="match status" value="2"/>
</dbReference>
<dbReference type="Pfam" id="PF00941">
    <property type="entry name" value="FAD_binding_5"/>
    <property type="match status" value="1"/>
</dbReference>
<dbReference type="InterPro" id="IPR016169">
    <property type="entry name" value="FAD-bd_PCMH_sub2"/>
</dbReference>
<dbReference type="EMBL" id="VOBQ01000011">
    <property type="protein sequence ID" value="TWO70675.1"/>
    <property type="molecule type" value="Genomic_DNA"/>
</dbReference>
<dbReference type="SUPFAM" id="SSF56176">
    <property type="entry name" value="FAD-binding/transporter-associated domain-like"/>
    <property type="match status" value="1"/>
</dbReference>
<dbReference type="InterPro" id="IPR016166">
    <property type="entry name" value="FAD-bd_PCMH"/>
</dbReference>
<dbReference type="SUPFAM" id="SSF55447">
    <property type="entry name" value="CO dehydrogenase flavoprotein C-terminal domain-like"/>
    <property type="match status" value="1"/>
</dbReference>
<dbReference type="AlphaFoldDB" id="A0A562ZQV5"/>
<feature type="domain" description="FAD-binding PCMH-type" evidence="2">
    <location>
        <begin position="1"/>
        <end position="224"/>
    </location>
</feature>
<comment type="caution">
    <text evidence="3">The sequence shown here is derived from an EMBL/GenBank/DDBJ whole genome shotgun (WGS) entry which is preliminary data.</text>
</comment>
<dbReference type="OrthoDB" id="9814706at2"/>
<evidence type="ECO:0000259" key="2">
    <source>
        <dbReference type="PROSITE" id="PS51387"/>
    </source>
</evidence>
<dbReference type="InterPro" id="IPR036683">
    <property type="entry name" value="CO_DH_flav_C_dom_sf"/>
</dbReference>
<dbReference type="SMART" id="SM01092">
    <property type="entry name" value="CO_deh_flav_C"/>
    <property type="match status" value="1"/>
</dbReference>
<dbReference type="GO" id="GO:0016491">
    <property type="term" value="F:oxidoreductase activity"/>
    <property type="evidence" value="ECO:0007669"/>
    <property type="project" value="InterPro"/>
</dbReference>
<evidence type="ECO:0000256" key="1">
    <source>
        <dbReference type="ARBA" id="ARBA00022827"/>
    </source>
</evidence>
<dbReference type="Gene3D" id="3.30.43.10">
    <property type="entry name" value="Uridine Diphospho-n-acetylenolpyruvylglucosamine Reductase, domain 2"/>
    <property type="match status" value="1"/>
</dbReference>
<dbReference type="InterPro" id="IPR005107">
    <property type="entry name" value="CO_DH_flav_C"/>
</dbReference>
<protein>
    <submittedName>
        <fullName evidence="3">Xanthine dehydrogenase family protein subunit M</fullName>
    </submittedName>
</protein>
<dbReference type="RefSeq" id="WP_145893667.1">
    <property type="nucleotide sequence ID" value="NZ_VOBQ01000011.1"/>
</dbReference>
<dbReference type="PROSITE" id="PS51387">
    <property type="entry name" value="FAD_PCMH"/>
    <property type="match status" value="1"/>
</dbReference>
<dbReference type="Proteomes" id="UP000318199">
    <property type="component" value="Unassembled WGS sequence"/>
</dbReference>
<dbReference type="InterPro" id="IPR016167">
    <property type="entry name" value="FAD-bd_PCMH_sub1"/>
</dbReference>
<dbReference type="GO" id="GO:0071949">
    <property type="term" value="F:FAD binding"/>
    <property type="evidence" value="ECO:0007669"/>
    <property type="project" value="InterPro"/>
</dbReference>
<name>A0A562ZQV5_9BURK</name>
<keyword evidence="1" id="KW-0274">FAD</keyword>
<reference evidence="3 4" key="1">
    <citation type="submission" date="2019-07" db="EMBL/GenBank/DDBJ databases">
        <title>Caenimonas sedimenti sp. nov., isolated from activated sludge.</title>
        <authorList>
            <person name="Xu J."/>
        </authorList>
    </citation>
    <scope>NUCLEOTIDE SEQUENCE [LARGE SCALE GENOMIC DNA]</scope>
    <source>
        <strain evidence="3 4">HX-9-20</strain>
    </source>
</reference>
<dbReference type="InterPro" id="IPR002346">
    <property type="entry name" value="Mopterin_DH_FAD-bd"/>
</dbReference>
<evidence type="ECO:0000313" key="4">
    <source>
        <dbReference type="Proteomes" id="UP000318199"/>
    </source>
</evidence>
<accession>A0A562ZQV5</accession>
<keyword evidence="1" id="KW-0285">Flavoprotein</keyword>
<proteinExistence type="predicted"/>
<sequence length="309" mass="32516">MTPFRLIDARSAPEAVALLRAHGPRARVIAAGADLLELYKEGIAGPALQSPEVLVNLATVPELARLAWADDGLHLGAMARLSQLRRFAGAPPMLHEAIDHIASPQLRARSTLGGNLLQRPRCLYFRHPDISCFKKGGQGCPAAAGPAEAYPGALFGGACHAGHPSDLAPVLLALDAQARIAGPDGERRVPLARLYDGAADNPQGETVLAPDDLLVALVVPRWPARQAYEKVAPRAANEFAWASAAVTIDERGAVRIALGGIAPGPLLLPAGAGLEWLEGARPPRAGAHRLPFARLALEQALRRARASHA</sequence>
<dbReference type="InterPro" id="IPR036318">
    <property type="entry name" value="FAD-bd_PCMH-like_sf"/>
</dbReference>
<dbReference type="PANTHER" id="PTHR42659:SF9">
    <property type="entry name" value="XANTHINE DEHYDROGENASE FAD-BINDING SUBUNIT XDHB-RELATED"/>
    <property type="match status" value="1"/>
</dbReference>
<organism evidence="3 4">
    <name type="scientific">Caenimonas sedimenti</name>
    <dbReference type="NCBI Taxonomy" id="2596921"/>
    <lineage>
        <taxon>Bacteria</taxon>
        <taxon>Pseudomonadati</taxon>
        <taxon>Pseudomonadota</taxon>
        <taxon>Betaproteobacteria</taxon>
        <taxon>Burkholderiales</taxon>
        <taxon>Comamonadaceae</taxon>
        <taxon>Caenimonas</taxon>
    </lineage>
</organism>
<evidence type="ECO:0000313" key="3">
    <source>
        <dbReference type="EMBL" id="TWO70675.1"/>
    </source>
</evidence>
<gene>
    <name evidence="3" type="ORF">FN976_14055</name>
</gene>
<dbReference type="PANTHER" id="PTHR42659">
    <property type="entry name" value="XANTHINE DEHYDROGENASE SUBUNIT C-RELATED"/>
    <property type="match status" value="1"/>
</dbReference>
<dbReference type="Gene3D" id="3.30.390.50">
    <property type="entry name" value="CO dehydrogenase flavoprotein, C-terminal domain"/>
    <property type="match status" value="1"/>
</dbReference>